<dbReference type="GO" id="GO:0006799">
    <property type="term" value="P:polyphosphate biosynthetic process"/>
    <property type="evidence" value="ECO:0007669"/>
    <property type="project" value="UniProtKB-ARBA"/>
</dbReference>
<dbReference type="InterPro" id="IPR042267">
    <property type="entry name" value="VTC_sf"/>
</dbReference>
<keyword evidence="3" id="KW-1185">Reference proteome</keyword>
<dbReference type="InterPro" id="IPR018966">
    <property type="entry name" value="VTC_domain"/>
</dbReference>
<feature type="domain" description="VTC" evidence="1">
    <location>
        <begin position="38"/>
        <end position="239"/>
    </location>
</feature>
<dbReference type="AlphaFoldDB" id="A0AA42CAM8"/>
<dbReference type="Proteomes" id="UP001163821">
    <property type="component" value="Unassembled WGS sequence"/>
</dbReference>
<protein>
    <submittedName>
        <fullName evidence="2">Polyphosphate polymerase domain-containing protein</fullName>
    </submittedName>
</protein>
<sequence>MELLLSHKSRITNVINDLASGLDGISLAELPKNNQMDRFDKKYIFQAGLIPELLEKAAKQYVILESNETRIFRYTSDYYDTPGFAMYTHHHNGKKNRYKIRVREYLDSGDKFLELKHKNNRSFTRKKRIAYFDDFPLSTAEGHNFIRKNTNVDPADLQYALTTQYQRITLVNKHKAERITIDFDLHLNNLTKRVKLLNLAIAEIKNNDRHFRSHFNQLLKLHRIKQESFSKYCMGIALLNNDVKNNLFKEKIQKIKKIEHEPIVNIS</sequence>
<evidence type="ECO:0000313" key="2">
    <source>
        <dbReference type="EMBL" id="MCW0483755.1"/>
    </source>
</evidence>
<organism evidence="2 3">
    <name type="scientific">Gaoshiqia sediminis</name>
    <dbReference type="NCBI Taxonomy" id="2986998"/>
    <lineage>
        <taxon>Bacteria</taxon>
        <taxon>Pseudomonadati</taxon>
        <taxon>Bacteroidota</taxon>
        <taxon>Bacteroidia</taxon>
        <taxon>Marinilabiliales</taxon>
        <taxon>Prolixibacteraceae</taxon>
        <taxon>Gaoshiqia</taxon>
    </lineage>
</organism>
<gene>
    <name evidence="2" type="ORF">N2K84_13510</name>
</gene>
<dbReference type="EMBL" id="JAPAAF010000021">
    <property type="protein sequence ID" value="MCW0483755.1"/>
    <property type="molecule type" value="Genomic_DNA"/>
</dbReference>
<name>A0AA42CAM8_9BACT</name>
<evidence type="ECO:0000259" key="1">
    <source>
        <dbReference type="Pfam" id="PF09359"/>
    </source>
</evidence>
<dbReference type="Gene3D" id="3.20.100.30">
    <property type="entry name" value="VTC, catalytic tunnel domain"/>
    <property type="match status" value="1"/>
</dbReference>
<accession>A0AA42CAM8</accession>
<dbReference type="CDD" id="cd07750">
    <property type="entry name" value="PolyPPase_VTC_like"/>
    <property type="match status" value="1"/>
</dbReference>
<evidence type="ECO:0000313" key="3">
    <source>
        <dbReference type="Proteomes" id="UP001163821"/>
    </source>
</evidence>
<dbReference type="RefSeq" id="WP_282592349.1">
    <property type="nucleotide sequence ID" value="NZ_JAPAAF010000021.1"/>
</dbReference>
<proteinExistence type="predicted"/>
<reference evidence="2" key="1">
    <citation type="submission" date="2022-10" db="EMBL/GenBank/DDBJ databases">
        <title>Gaoshiqiia sediminis gen. nov., sp. nov., isolated from coastal sediment.</title>
        <authorList>
            <person name="Yu W.X."/>
            <person name="Mu D.S."/>
            <person name="Du J.Z."/>
            <person name="Liang Y.Q."/>
        </authorList>
    </citation>
    <scope>NUCLEOTIDE SEQUENCE</scope>
    <source>
        <strain evidence="2">A06</strain>
    </source>
</reference>
<dbReference type="Pfam" id="PF09359">
    <property type="entry name" value="VTC"/>
    <property type="match status" value="1"/>
</dbReference>
<comment type="caution">
    <text evidence="2">The sequence shown here is derived from an EMBL/GenBank/DDBJ whole genome shotgun (WGS) entry which is preliminary data.</text>
</comment>